<evidence type="ECO:0000313" key="2">
    <source>
        <dbReference type="EMBL" id="WCO66780.1"/>
    </source>
</evidence>
<dbReference type="Pfam" id="PF13398">
    <property type="entry name" value="Peptidase_M50B"/>
    <property type="match status" value="1"/>
</dbReference>
<feature type="transmembrane region" description="Helical" evidence="1">
    <location>
        <begin position="191"/>
        <end position="214"/>
    </location>
</feature>
<dbReference type="InterPro" id="IPR049500">
    <property type="entry name" value="Peptidase_M50B-like"/>
</dbReference>
<proteinExistence type="predicted"/>
<reference evidence="2" key="1">
    <citation type="submission" date="2023-01" db="EMBL/GenBank/DDBJ databases">
        <title>The diversity of Class Acidimicrobiia in South China Sea sediment environments and the proposal of Iamia marina sp. nov., a novel species of the genus Iamia.</title>
        <authorList>
            <person name="He Y."/>
            <person name="Tian X."/>
        </authorList>
    </citation>
    <scope>NUCLEOTIDE SEQUENCE</scope>
    <source>
        <strain evidence="2">DSM 19957</strain>
    </source>
</reference>
<evidence type="ECO:0000313" key="3">
    <source>
        <dbReference type="Proteomes" id="UP001216390"/>
    </source>
</evidence>
<keyword evidence="1" id="KW-0472">Membrane</keyword>
<keyword evidence="1" id="KW-1133">Transmembrane helix</keyword>
<gene>
    <name evidence="2" type="ORF">PO878_20010</name>
</gene>
<accession>A0AAE9Y5G4</accession>
<evidence type="ECO:0000256" key="1">
    <source>
        <dbReference type="SAM" id="Phobius"/>
    </source>
</evidence>
<dbReference type="AlphaFoldDB" id="A0AAE9Y5G4"/>
<dbReference type="Proteomes" id="UP001216390">
    <property type="component" value="Chromosome"/>
</dbReference>
<keyword evidence="3" id="KW-1185">Reference proteome</keyword>
<name>A0AAE9Y5G4_9ACTN</name>
<feature type="transmembrane region" description="Helical" evidence="1">
    <location>
        <begin position="126"/>
        <end position="159"/>
    </location>
</feature>
<dbReference type="EMBL" id="CP116942">
    <property type="protein sequence ID" value="WCO66780.1"/>
    <property type="molecule type" value="Genomic_DNA"/>
</dbReference>
<organism evidence="2 3">
    <name type="scientific">Iamia majanohamensis</name>
    <dbReference type="NCBI Taxonomy" id="467976"/>
    <lineage>
        <taxon>Bacteria</taxon>
        <taxon>Bacillati</taxon>
        <taxon>Actinomycetota</taxon>
        <taxon>Acidimicrobiia</taxon>
        <taxon>Acidimicrobiales</taxon>
        <taxon>Iamiaceae</taxon>
        <taxon>Iamia</taxon>
    </lineage>
</organism>
<feature type="transmembrane region" description="Helical" evidence="1">
    <location>
        <begin position="86"/>
        <end position="119"/>
    </location>
</feature>
<protein>
    <submittedName>
        <fullName evidence="2">M50 family metallopeptidase</fullName>
    </submittedName>
</protein>
<dbReference type="RefSeq" id="WP_272736302.1">
    <property type="nucleotide sequence ID" value="NZ_CP116942.1"/>
</dbReference>
<sequence>MTAAVATAVVAGVALVVTPAWRLARGWVTLAHELGHAVTAIATEGRVRRIRIRRDTSGLTEWSGEGAARRLPRGFVAWWGHPAPGALALLLAWALAAGHAVLAAQVLAGAVAAVTLVWVRSAWGVVVGLALVGAAAVGAALGTTAALGVGATVAVLWAAGGLRAAASAARGSRRGDGSDAAVLAEVLWLPVGFWAVTMVLVSAAATAGTAALLLDAARP</sequence>
<keyword evidence="1" id="KW-0812">Transmembrane</keyword>
<dbReference type="KEGG" id="ima:PO878_20010"/>